<evidence type="ECO:0000313" key="7">
    <source>
        <dbReference type="Proteomes" id="UP000254337"/>
    </source>
</evidence>
<dbReference type="Gene3D" id="3.30.2110.10">
    <property type="entry name" value="CbiD-like"/>
    <property type="match status" value="1"/>
</dbReference>
<protein>
    <recommendedName>
        <fullName evidence="5">Cobalt-precorrin-5B C(1)-methyltransferase</fullName>
        <ecNumber evidence="5">2.1.1.195</ecNumber>
    </recommendedName>
    <alternativeName>
        <fullName evidence="5">Cobalt-precorrin-6A synthase</fullName>
    </alternativeName>
</protein>
<keyword evidence="4 5" id="KW-0949">S-adenosyl-L-methionine</keyword>
<evidence type="ECO:0000256" key="4">
    <source>
        <dbReference type="ARBA" id="ARBA00022691"/>
    </source>
</evidence>
<dbReference type="InterPro" id="IPR036074">
    <property type="entry name" value="CbiD_sf"/>
</dbReference>
<evidence type="ECO:0000256" key="3">
    <source>
        <dbReference type="ARBA" id="ARBA00022679"/>
    </source>
</evidence>
<keyword evidence="3 5" id="KW-0808">Transferase</keyword>
<comment type="similarity">
    <text evidence="5">Belongs to the CbiD family.</text>
</comment>
<dbReference type="GO" id="GO:0032259">
    <property type="term" value="P:methylation"/>
    <property type="evidence" value="ECO:0007669"/>
    <property type="project" value="UniProtKB-KW"/>
</dbReference>
<dbReference type="UniPathway" id="UPA00148">
    <property type="reaction ID" value="UER00227"/>
</dbReference>
<dbReference type="EMBL" id="CP029462">
    <property type="protein sequence ID" value="AXL20220.1"/>
    <property type="molecule type" value="Genomic_DNA"/>
</dbReference>
<reference evidence="6 7" key="1">
    <citation type="submission" date="2018-05" db="EMBL/GenBank/DDBJ databases">
        <title>Complete genome sequence of Megasphaera sp. AJH120T, isolated from the ceca of a chicken.</title>
        <authorList>
            <person name="Maki J."/>
            <person name="Looft T."/>
        </authorList>
    </citation>
    <scope>NUCLEOTIDE SEQUENCE [LARGE SCALE GENOMIC DNA]</scope>
    <source>
        <strain evidence="6 7">AJH120</strain>
    </source>
</reference>
<proteinExistence type="inferred from homology"/>
<dbReference type="PANTHER" id="PTHR35863">
    <property type="entry name" value="COBALT-PRECORRIN-5B C(1)-METHYLTRANSFERASE"/>
    <property type="match status" value="1"/>
</dbReference>
<dbReference type="GO" id="GO:0043780">
    <property type="term" value="F:cobalt-precorrin-5B C1-methyltransferase activity"/>
    <property type="evidence" value="ECO:0007669"/>
    <property type="project" value="RHEA"/>
</dbReference>
<keyword evidence="1 5" id="KW-0169">Cobalamin biosynthesis</keyword>
<dbReference type="RefSeq" id="WP_107196825.1">
    <property type="nucleotide sequence ID" value="NZ_CP029462.1"/>
</dbReference>
<sequence length="378" mass="39907">MDLFSVTGGKKLRCGYTTGSCAAAAAKAAARMALTGEAAAAVSITTPRGVVLTLEIQDSTMRPGKARCAVVKDGGDDPDITNGLLVYADVALTAQGVAIRGGEGVGTVTKAGLACPVGEWAINPVPRRMICQALEDVGTACGYGGGFAVTISIPGGEEVAKKTFNPRLGIVGGLSILGTTGIVEPMSEKALVDTIRLEMDSRKAAGDRHVLAFFGNYGVDFSRSRLGVDVSKRVTISNYVGELLDYGLYCGFEDILLIGHLGKLVKVAQGIMNTHSSYADGRTSFLALAAMLCGASRKTGRAVYDAVTTDEAMRILTQEGLREAVMAFTCQKIEYYMEQRVHGEVQTGAVLFSNTYGVLGYTSRAKELLLHHTTREIL</sequence>
<dbReference type="PANTHER" id="PTHR35863:SF1">
    <property type="entry name" value="COBALT-PRECORRIN-5B C(1)-METHYLTRANSFERASE"/>
    <property type="match status" value="1"/>
</dbReference>
<dbReference type="PIRSF" id="PIRSF026782">
    <property type="entry name" value="CbiD"/>
    <property type="match status" value="1"/>
</dbReference>
<dbReference type="Proteomes" id="UP000254337">
    <property type="component" value="Chromosome"/>
</dbReference>
<organism evidence="6 7">
    <name type="scientific">Megasphaera stantonii</name>
    <dbReference type="NCBI Taxonomy" id="2144175"/>
    <lineage>
        <taxon>Bacteria</taxon>
        <taxon>Bacillati</taxon>
        <taxon>Bacillota</taxon>
        <taxon>Negativicutes</taxon>
        <taxon>Veillonellales</taxon>
        <taxon>Veillonellaceae</taxon>
        <taxon>Megasphaera</taxon>
    </lineage>
</organism>
<gene>
    <name evidence="5 6" type="primary">cbiD</name>
    <name evidence="6" type="ORF">DKB62_00780</name>
</gene>
<evidence type="ECO:0000256" key="1">
    <source>
        <dbReference type="ARBA" id="ARBA00022573"/>
    </source>
</evidence>
<dbReference type="SUPFAM" id="SSF111342">
    <property type="entry name" value="CbiD-like"/>
    <property type="match status" value="1"/>
</dbReference>
<dbReference type="Pfam" id="PF01888">
    <property type="entry name" value="CbiD"/>
    <property type="match status" value="1"/>
</dbReference>
<name>A0A346AWH7_9FIRM</name>
<dbReference type="InterPro" id="IPR002748">
    <property type="entry name" value="CbiD"/>
</dbReference>
<keyword evidence="7" id="KW-1185">Reference proteome</keyword>
<evidence type="ECO:0000256" key="5">
    <source>
        <dbReference type="HAMAP-Rule" id="MF_00787"/>
    </source>
</evidence>
<comment type="pathway">
    <text evidence="5">Cofactor biosynthesis; adenosylcobalamin biosynthesis; cob(II)yrinate a,c-diamide from sirohydrochlorin (anaerobic route): step 6/10.</text>
</comment>
<evidence type="ECO:0000313" key="6">
    <source>
        <dbReference type="EMBL" id="AXL20220.1"/>
    </source>
</evidence>
<comment type="catalytic activity">
    <reaction evidence="5">
        <text>Co-precorrin-5B + S-adenosyl-L-methionine = Co-precorrin-6A + S-adenosyl-L-homocysteine</text>
        <dbReference type="Rhea" id="RHEA:26285"/>
        <dbReference type="ChEBI" id="CHEBI:57856"/>
        <dbReference type="ChEBI" id="CHEBI:59789"/>
        <dbReference type="ChEBI" id="CHEBI:60063"/>
        <dbReference type="ChEBI" id="CHEBI:60064"/>
        <dbReference type="EC" id="2.1.1.195"/>
    </reaction>
</comment>
<dbReference type="AlphaFoldDB" id="A0A346AWH7"/>
<accession>A0A346AWH7</accession>
<evidence type="ECO:0000256" key="2">
    <source>
        <dbReference type="ARBA" id="ARBA00022603"/>
    </source>
</evidence>
<comment type="function">
    <text evidence="5">Catalyzes the methylation of C-1 in cobalt-precorrin-5B to form cobalt-precorrin-6A.</text>
</comment>
<dbReference type="OrthoDB" id="6439987at2"/>
<keyword evidence="2 5" id="KW-0489">Methyltransferase</keyword>
<dbReference type="EC" id="2.1.1.195" evidence="5"/>
<dbReference type="HAMAP" id="MF_00787">
    <property type="entry name" value="CbiD"/>
    <property type="match status" value="1"/>
</dbReference>
<dbReference type="KEGG" id="meg:DKB62_00780"/>
<dbReference type="GO" id="GO:0019251">
    <property type="term" value="P:anaerobic cobalamin biosynthetic process"/>
    <property type="evidence" value="ECO:0007669"/>
    <property type="project" value="UniProtKB-UniRule"/>
</dbReference>
<dbReference type="NCBIfam" id="TIGR00312">
    <property type="entry name" value="cbiD"/>
    <property type="match status" value="1"/>
</dbReference>